<dbReference type="Gene3D" id="1.20.1250.20">
    <property type="entry name" value="MFS general substrate transporter like domains"/>
    <property type="match status" value="1"/>
</dbReference>
<dbReference type="GO" id="GO:0005886">
    <property type="term" value="C:plasma membrane"/>
    <property type="evidence" value="ECO:0007669"/>
    <property type="project" value="TreeGrafter"/>
</dbReference>
<dbReference type="SUPFAM" id="SSF103473">
    <property type="entry name" value="MFS general substrate transporter"/>
    <property type="match status" value="1"/>
</dbReference>
<protein>
    <recommendedName>
        <fullName evidence="7">Major facilitator superfamily (MFS) profile domain-containing protein</fullName>
    </recommendedName>
</protein>
<dbReference type="Proteomes" id="UP000240493">
    <property type="component" value="Unassembled WGS sequence"/>
</dbReference>
<keyword evidence="3 6" id="KW-1133">Transmembrane helix</keyword>
<gene>
    <name evidence="8" type="ORF">M441DRAFT_204111</name>
</gene>
<feature type="transmembrane region" description="Helical" evidence="6">
    <location>
        <begin position="295"/>
        <end position="314"/>
    </location>
</feature>
<dbReference type="STRING" id="1042311.A0A2T3YT70"/>
<keyword evidence="2 6" id="KW-0812">Transmembrane</keyword>
<dbReference type="InterPro" id="IPR011701">
    <property type="entry name" value="MFS"/>
</dbReference>
<evidence type="ECO:0000256" key="5">
    <source>
        <dbReference type="SAM" id="MobiDB-lite"/>
    </source>
</evidence>
<feature type="transmembrane region" description="Helical" evidence="6">
    <location>
        <begin position="401"/>
        <end position="425"/>
    </location>
</feature>
<feature type="region of interest" description="Disordered" evidence="5">
    <location>
        <begin position="1"/>
        <end position="47"/>
    </location>
</feature>
<dbReference type="PANTHER" id="PTHR23502">
    <property type="entry name" value="MAJOR FACILITATOR SUPERFAMILY"/>
    <property type="match status" value="1"/>
</dbReference>
<feature type="transmembrane region" description="Helical" evidence="6">
    <location>
        <begin position="334"/>
        <end position="357"/>
    </location>
</feature>
<evidence type="ECO:0000256" key="2">
    <source>
        <dbReference type="ARBA" id="ARBA00022692"/>
    </source>
</evidence>
<feature type="transmembrane region" description="Helical" evidence="6">
    <location>
        <begin position="377"/>
        <end position="395"/>
    </location>
</feature>
<dbReference type="AlphaFoldDB" id="A0A2T3YT70"/>
<feature type="transmembrane region" description="Helical" evidence="6">
    <location>
        <begin position="159"/>
        <end position="178"/>
    </location>
</feature>
<accession>A0A2T3YT70</accession>
<evidence type="ECO:0000256" key="4">
    <source>
        <dbReference type="ARBA" id="ARBA00023136"/>
    </source>
</evidence>
<evidence type="ECO:0000313" key="9">
    <source>
        <dbReference type="Proteomes" id="UP000240493"/>
    </source>
</evidence>
<evidence type="ECO:0000256" key="3">
    <source>
        <dbReference type="ARBA" id="ARBA00022989"/>
    </source>
</evidence>
<organism evidence="8 9">
    <name type="scientific">Trichoderma asperellum (strain ATCC 204424 / CBS 433.97 / NBRC 101777)</name>
    <dbReference type="NCBI Taxonomy" id="1042311"/>
    <lineage>
        <taxon>Eukaryota</taxon>
        <taxon>Fungi</taxon>
        <taxon>Dikarya</taxon>
        <taxon>Ascomycota</taxon>
        <taxon>Pezizomycotina</taxon>
        <taxon>Sordariomycetes</taxon>
        <taxon>Hypocreomycetidae</taxon>
        <taxon>Hypocreales</taxon>
        <taxon>Hypocreaceae</taxon>
        <taxon>Trichoderma</taxon>
    </lineage>
</organism>
<feature type="transmembrane region" description="Helical" evidence="6">
    <location>
        <begin position="136"/>
        <end position="153"/>
    </location>
</feature>
<keyword evidence="9" id="KW-1185">Reference proteome</keyword>
<sequence length="508" mass="55548">MASPEGVLNGSSLSDIQADDKTLVTKPEDQFGNSDSNSNSDAEKGQVSQEVLDWDNDPHNPYNWPAWRKGLMVFTISTMGLTISIATSISSSSVGLLQEEFGVSRTVALLPLTLYVVALGLGPVIGGPLSETIGRYPVIMGGMLLGSFFTIGAGFVHNFGALCFFRFLTGFLWAPVLANAPGSLSETFLPKTRGPVSAMFILTPFLGPGLGPVIGSFVSVDKGWRWTEWTMLFFAAFAITLGCFIGETFHPILKRRLAKKRGLEVPPLPPVSERIKTFAVVAAVRPLLMLFTEPIVSFICLYVAINFGTLFSFFGGVPYSFGMVYHFDTEQSGLVFLAIVIGCFLGLATIMACEIFFYRKQVPNYPPNKIPPEHRLYPAMMGCFGLPIGLFWFAWTARKDISWASPAVAIIPFAWGNLCVFVSTIQYISDTYTGNVVASASSANSLARYGFAGVFPLFTIQMYEGLGIHWATSLLGFIALALIPIPFVLYRFGPTIRAKSKFETHKYD</sequence>
<comment type="subcellular location">
    <subcellularLocation>
        <location evidence="1">Membrane</location>
        <topology evidence="1">Multi-pass membrane protein</topology>
    </subcellularLocation>
</comment>
<dbReference type="EMBL" id="KZ679273">
    <property type="protein sequence ID" value="PTB35772.1"/>
    <property type="molecule type" value="Genomic_DNA"/>
</dbReference>
<dbReference type="OrthoDB" id="3936150at2759"/>
<dbReference type="PANTHER" id="PTHR23502:SF38">
    <property type="entry name" value="POLYAMINE TRANSPORTER 4"/>
    <property type="match status" value="1"/>
</dbReference>
<proteinExistence type="predicted"/>
<dbReference type="CDD" id="cd17323">
    <property type="entry name" value="MFS_Tpo1_MDR_like"/>
    <property type="match status" value="1"/>
</dbReference>
<evidence type="ECO:0000313" key="8">
    <source>
        <dbReference type="EMBL" id="PTB35772.1"/>
    </source>
</evidence>
<feature type="compositionally biased region" description="Polar residues" evidence="5">
    <location>
        <begin position="31"/>
        <end position="40"/>
    </location>
</feature>
<reference evidence="8 9" key="1">
    <citation type="submission" date="2016-07" db="EMBL/GenBank/DDBJ databases">
        <title>Multiple horizontal gene transfer events from other fungi enriched the ability of initially mycotrophic Trichoderma (Ascomycota) to feed on dead plant biomass.</title>
        <authorList>
            <consortium name="DOE Joint Genome Institute"/>
            <person name="Aerts A."/>
            <person name="Atanasova L."/>
            <person name="Chenthamara K."/>
            <person name="Zhang J."/>
            <person name="Grujic M."/>
            <person name="Henrissat B."/>
            <person name="Kuo A."/>
            <person name="Salamov A."/>
            <person name="Lipzen A."/>
            <person name="Labutti K."/>
            <person name="Barry K."/>
            <person name="Miao Y."/>
            <person name="Rahimi M.J."/>
            <person name="Shen Q."/>
            <person name="Grigoriev I.V."/>
            <person name="Kubicek C.P."/>
            <person name="Druzhinina I.S."/>
        </authorList>
    </citation>
    <scope>NUCLEOTIDE SEQUENCE [LARGE SCALE GENOMIC DNA]</scope>
    <source>
        <strain evidence="8 9">CBS 433.97</strain>
    </source>
</reference>
<feature type="domain" description="Major facilitator superfamily (MFS) profile" evidence="7">
    <location>
        <begin position="72"/>
        <end position="496"/>
    </location>
</feature>
<feature type="transmembrane region" description="Helical" evidence="6">
    <location>
        <begin position="71"/>
        <end position="89"/>
    </location>
</feature>
<dbReference type="PROSITE" id="PS50850">
    <property type="entry name" value="MFS"/>
    <property type="match status" value="1"/>
</dbReference>
<feature type="transmembrane region" description="Helical" evidence="6">
    <location>
        <begin position="199"/>
        <end position="220"/>
    </location>
</feature>
<name>A0A2T3YT70_TRIA4</name>
<feature type="transmembrane region" description="Helical" evidence="6">
    <location>
        <begin position="232"/>
        <end position="253"/>
    </location>
</feature>
<feature type="compositionally biased region" description="Basic and acidic residues" evidence="5">
    <location>
        <begin position="18"/>
        <end position="29"/>
    </location>
</feature>
<feature type="transmembrane region" description="Helical" evidence="6">
    <location>
        <begin position="109"/>
        <end position="129"/>
    </location>
</feature>
<feature type="transmembrane region" description="Helical" evidence="6">
    <location>
        <begin position="469"/>
        <end position="492"/>
    </location>
</feature>
<evidence type="ECO:0000256" key="1">
    <source>
        <dbReference type="ARBA" id="ARBA00004141"/>
    </source>
</evidence>
<dbReference type="GO" id="GO:0000297">
    <property type="term" value="F:spermine transmembrane transporter activity"/>
    <property type="evidence" value="ECO:0007669"/>
    <property type="project" value="TreeGrafter"/>
</dbReference>
<dbReference type="InterPro" id="IPR036259">
    <property type="entry name" value="MFS_trans_sf"/>
</dbReference>
<dbReference type="InterPro" id="IPR020846">
    <property type="entry name" value="MFS_dom"/>
</dbReference>
<evidence type="ECO:0000259" key="7">
    <source>
        <dbReference type="PROSITE" id="PS50850"/>
    </source>
</evidence>
<keyword evidence="4 6" id="KW-0472">Membrane</keyword>
<dbReference type="Pfam" id="PF07690">
    <property type="entry name" value="MFS_1"/>
    <property type="match status" value="1"/>
</dbReference>
<evidence type="ECO:0000256" key="6">
    <source>
        <dbReference type="SAM" id="Phobius"/>
    </source>
</evidence>
<dbReference type="GO" id="GO:0015606">
    <property type="term" value="F:spermidine transmembrane transporter activity"/>
    <property type="evidence" value="ECO:0007669"/>
    <property type="project" value="TreeGrafter"/>
</dbReference>